<dbReference type="PROSITE" id="PS01124">
    <property type="entry name" value="HTH_ARAC_FAMILY_2"/>
    <property type="match status" value="1"/>
</dbReference>
<dbReference type="InterPro" id="IPR018060">
    <property type="entry name" value="HTH_AraC"/>
</dbReference>
<dbReference type="SUPFAM" id="SSF51215">
    <property type="entry name" value="Regulatory protein AraC"/>
    <property type="match status" value="1"/>
</dbReference>
<evidence type="ECO:0000313" key="6">
    <source>
        <dbReference type="Proteomes" id="UP000831607"/>
    </source>
</evidence>
<dbReference type="PANTHER" id="PTHR46796">
    <property type="entry name" value="HTH-TYPE TRANSCRIPTIONAL ACTIVATOR RHAS-RELATED"/>
    <property type="match status" value="1"/>
</dbReference>
<name>A0ABY4AIZ4_9BURK</name>
<keyword evidence="6" id="KW-1185">Reference proteome</keyword>
<dbReference type="Pfam" id="PF12852">
    <property type="entry name" value="Cupin_6"/>
    <property type="match status" value="1"/>
</dbReference>
<evidence type="ECO:0000256" key="2">
    <source>
        <dbReference type="ARBA" id="ARBA00023125"/>
    </source>
</evidence>
<proteinExistence type="predicted"/>
<evidence type="ECO:0000259" key="4">
    <source>
        <dbReference type="PROSITE" id="PS01124"/>
    </source>
</evidence>
<dbReference type="EMBL" id="CP063982">
    <property type="protein sequence ID" value="UOD50048.1"/>
    <property type="molecule type" value="Genomic_DNA"/>
</dbReference>
<keyword evidence="2" id="KW-0238">DNA-binding</keyword>
<dbReference type="InterPro" id="IPR037923">
    <property type="entry name" value="HTH-like"/>
</dbReference>
<keyword evidence="1" id="KW-0805">Transcription regulation</keyword>
<evidence type="ECO:0000313" key="5">
    <source>
        <dbReference type="EMBL" id="UOD50048.1"/>
    </source>
</evidence>
<feature type="domain" description="HTH araC/xylS-type" evidence="4">
    <location>
        <begin position="172"/>
        <end position="272"/>
    </location>
</feature>
<keyword evidence="3" id="KW-0804">Transcription</keyword>
<dbReference type="InterPro" id="IPR009057">
    <property type="entry name" value="Homeodomain-like_sf"/>
</dbReference>
<protein>
    <submittedName>
        <fullName evidence="5">AraC family transcriptional regulator</fullName>
    </submittedName>
</protein>
<dbReference type="InterPro" id="IPR050204">
    <property type="entry name" value="AraC_XylS_family_regulators"/>
</dbReference>
<evidence type="ECO:0000256" key="3">
    <source>
        <dbReference type="ARBA" id="ARBA00023163"/>
    </source>
</evidence>
<reference evidence="5 6" key="1">
    <citation type="submission" date="2020-11" db="EMBL/GenBank/DDBJ databases">
        <title>Algicoccus daihaiensis sp.nov., isolated from Daihai Lake in Inner Mongolia.</title>
        <authorList>
            <person name="Kai J."/>
        </authorList>
    </citation>
    <scope>NUCLEOTIDE SEQUENCE [LARGE SCALE GENOMIC DNA]</scope>
    <source>
        <strain evidence="6">f23</strain>
    </source>
</reference>
<dbReference type="Pfam" id="PF12833">
    <property type="entry name" value="HTH_18"/>
    <property type="match status" value="1"/>
</dbReference>
<gene>
    <name evidence="5" type="ORF">DHf2319_11495</name>
</gene>
<organism evidence="5 6">
    <name type="scientific">Orrella daihaiensis</name>
    <dbReference type="NCBI Taxonomy" id="2782176"/>
    <lineage>
        <taxon>Bacteria</taxon>
        <taxon>Pseudomonadati</taxon>
        <taxon>Pseudomonadota</taxon>
        <taxon>Betaproteobacteria</taxon>
        <taxon>Burkholderiales</taxon>
        <taxon>Alcaligenaceae</taxon>
        <taxon>Orrella</taxon>
    </lineage>
</organism>
<evidence type="ECO:0000256" key="1">
    <source>
        <dbReference type="ARBA" id="ARBA00023015"/>
    </source>
</evidence>
<dbReference type="Gene3D" id="1.10.10.60">
    <property type="entry name" value="Homeodomain-like"/>
    <property type="match status" value="1"/>
</dbReference>
<dbReference type="Proteomes" id="UP000831607">
    <property type="component" value="Chromosome"/>
</dbReference>
<dbReference type="PANTHER" id="PTHR46796:SF7">
    <property type="entry name" value="ARAC FAMILY TRANSCRIPTIONAL REGULATOR"/>
    <property type="match status" value="1"/>
</dbReference>
<dbReference type="SMART" id="SM00342">
    <property type="entry name" value="HTH_ARAC"/>
    <property type="match status" value="1"/>
</dbReference>
<dbReference type="InterPro" id="IPR032783">
    <property type="entry name" value="AraC_lig"/>
</dbReference>
<sequence length="293" mass="32617">MERIDRLTAIFERFAPQVQVQFADRLFGSSNFPADQPIGHIHWLKSGQVILHSHGTDSMSVDQQSVIFVPGPTAHTIHSTEGAELVCAQFEFGQRFRNPLTLLEPAIIVLPVAEIPELAAVHNLLMDEAFSDRCGKSLAANQLLQYFLLVLFRHLIKTNTVPVGPLKALGDEKILRAVTSMHRDPGNAWTLEHLADIATMSRATFARRFRDLMGKTPLDYLTDWRIAVAQSLLAQGKPTKSVAHEVGYSSTAVLTRIFTQRVGNAPRQWLALNQTPVTNQTATIHRTLTQTNL</sequence>
<dbReference type="RefSeq" id="WP_243478444.1">
    <property type="nucleotide sequence ID" value="NZ_CP063982.1"/>
</dbReference>
<accession>A0ABY4AIZ4</accession>
<dbReference type="SUPFAM" id="SSF46689">
    <property type="entry name" value="Homeodomain-like"/>
    <property type="match status" value="2"/>
</dbReference>